<keyword evidence="1" id="KW-0812">Transmembrane</keyword>
<name>A0A447UMU0_CITKO</name>
<sequence length="95" mass="10509">MLGRAIGMMETQKRSLTWISAALFITAVLIISRGTLHELNWRGNFADTWYVYCGPMVFICAASLLTLVKNTLNTRTVPGLALISATHSVFTGFTR</sequence>
<gene>
    <name evidence="2" type="primary">yiaH_2</name>
    <name evidence="2" type="ORF">NCTC11075_02741</name>
</gene>
<accession>A0A447UMU0</accession>
<keyword evidence="1" id="KW-1133">Transmembrane helix</keyword>
<protein>
    <submittedName>
        <fullName evidence="2">Membrane-associated acyltransferase</fullName>
    </submittedName>
</protein>
<keyword evidence="1" id="KW-0472">Membrane</keyword>
<reference evidence="2 3" key="1">
    <citation type="submission" date="2018-12" db="EMBL/GenBank/DDBJ databases">
        <authorList>
            <consortium name="Pathogen Informatics"/>
        </authorList>
    </citation>
    <scope>NUCLEOTIDE SEQUENCE [LARGE SCALE GENOMIC DNA]</scope>
    <source>
        <strain evidence="2 3">NCTC11075</strain>
    </source>
</reference>
<dbReference type="AlphaFoldDB" id="A0A447UMU0"/>
<feature type="transmembrane region" description="Helical" evidence="1">
    <location>
        <begin position="48"/>
        <end position="68"/>
    </location>
</feature>
<organism evidence="2 3">
    <name type="scientific">Citrobacter koseri</name>
    <name type="common">Citrobacter diversus</name>
    <dbReference type="NCBI Taxonomy" id="545"/>
    <lineage>
        <taxon>Bacteria</taxon>
        <taxon>Pseudomonadati</taxon>
        <taxon>Pseudomonadota</taxon>
        <taxon>Gammaproteobacteria</taxon>
        <taxon>Enterobacterales</taxon>
        <taxon>Enterobacteriaceae</taxon>
        <taxon>Citrobacter</taxon>
    </lineage>
</organism>
<evidence type="ECO:0000313" key="3">
    <source>
        <dbReference type="Proteomes" id="UP000270272"/>
    </source>
</evidence>
<evidence type="ECO:0000313" key="2">
    <source>
        <dbReference type="EMBL" id="VEB91045.1"/>
    </source>
</evidence>
<feature type="transmembrane region" description="Helical" evidence="1">
    <location>
        <begin position="16"/>
        <end position="36"/>
    </location>
</feature>
<proteinExistence type="predicted"/>
<keyword evidence="2" id="KW-0012">Acyltransferase</keyword>
<evidence type="ECO:0000256" key="1">
    <source>
        <dbReference type="SAM" id="Phobius"/>
    </source>
</evidence>
<dbReference type="Proteomes" id="UP000270272">
    <property type="component" value="Chromosome"/>
</dbReference>
<keyword evidence="2" id="KW-0808">Transferase</keyword>
<dbReference type="GO" id="GO:0016746">
    <property type="term" value="F:acyltransferase activity"/>
    <property type="evidence" value="ECO:0007669"/>
    <property type="project" value="UniProtKB-KW"/>
</dbReference>
<dbReference type="EMBL" id="LR134204">
    <property type="protein sequence ID" value="VEB91045.1"/>
    <property type="molecule type" value="Genomic_DNA"/>
</dbReference>